<dbReference type="OrthoDB" id="5244221at2"/>
<evidence type="ECO:0000256" key="1">
    <source>
        <dbReference type="SAM" id="Phobius"/>
    </source>
</evidence>
<dbReference type="Proteomes" id="UP000317893">
    <property type="component" value="Unassembled WGS sequence"/>
</dbReference>
<keyword evidence="1" id="KW-0812">Transmembrane</keyword>
<feature type="transmembrane region" description="Helical" evidence="1">
    <location>
        <begin position="191"/>
        <end position="215"/>
    </location>
</feature>
<accession>A0A542E5M9</accession>
<feature type="transmembrane region" description="Helical" evidence="1">
    <location>
        <begin position="30"/>
        <end position="50"/>
    </location>
</feature>
<comment type="caution">
    <text evidence="2">The sequence shown here is derived from an EMBL/GenBank/DDBJ whole genome shotgun (WGS) entry which is preliminary data.</text>
</comment>
<dbReference type="Pfam" id="PF11361">
    <property type="entry name" value="DUF3159"/>
    <property type="match status" value="2"/>
</dbReference>
<protein>
    <submittedName>
        <fullName evidence="2">Uncharacterized protein DUF3159</fullName>
    </submittedName>
</protein>
<name>A0A542E5M9_9MICO</name>
<keyword evidence="3" id="KW-1185">Reference proteome</keyword>
<evidence type="ECO:0000313" key="2">
    <source>
        <dbReference type="EMBL" id="TQJ10584.1"/>
    </source>
</evidence>
<dbReference type="EMBL" id="VFMN01000001">
    <property type="protein sequence ID" value="TQJ10584.1"/>
    <property type="molecule type" value="Genomic_DNA"/>
</dbReference>
<reference evidence="2 3" key="1">
    <citation type="submission" date="2019-06" db="EMBL/GenBank/DDBJ databases">
        <title>Sequencing the genomes of 1000 actinobacteria strains.</title>
        <authorList>
            <person name="Klenk H.-P."/>
        </authorList>
    </citation>
    <scope>NUCLEOTIDE SEQUENCE [LARGE SCALE GENOMIC DNA]</scope>
    <source>
        <strain evidence="2 3">DSM 18607</strain>
    </source>
</reference>
<gene>
    <name evidence="2" type="ORF">FB458_3713</name>
</gene>
<feature type="transmembrane region" description="Helical" evidence="1">
    <location>
        <begin position="106"/>
        <end position="127"/>
    </location>
</feature>
<dbReference type="AlphaFoldDB" id="A0A542E5M9"/>
<keyword evidence="1" id="KW-1133">Transmembrane helix</keyword>
<sequence>MRGAVPEAAARREHTTVEELLRERILGALGGWRGALESALPTFLFVVVWSVTRSSVASLVASGAALVVLAVVRLVRRETVRYIGYSALVLAVAAFFALRSGRAQDAFLPGMIGTAATGLAFLVANLARWPVFGFLIAAGDPELAATSQRLKDASRKDAPQDEEAQARAAADEAALKEIFTGWRRHTGIVTVAARLGWVIVGLDVVRLAVMVPLYLAGEVGALGVAKIVLGTPAYLVAVLVMGLVVLRGRTPLDEPRPAEA</sequence>
<evidence type="ECO:0000313" key="3">
    <source>
        <dbReference type="Proteomes" id="UP000317893"/>
    </source>
</evidence>
<feature type="transmembrane region" description="Helical" evidence="1">
    <location>
        <begin position="56"/>
        <end position="75"/>
    </location>
</feature>
<feature type="transmembrane region" description="Helical" evidence="1">
    <location>
        <begin position="227"/>
        <end position="246"/>
    </location>
</feature>
<dbReference type="InterPro" id="IPR016566">
    <property type="entry name" value="UCP010219"/>
</dbReference>
<proteinExistence type="predicted"/>
<feature type="transmembrane region" description="Helical" evidence="1">
    <location>
        <begin position="82"/>
        <end position="100"/>
    </location>
</feature>
<keyword evidence="1" id="KW-0472">Membrane</keyword>
<organism evidence="2 3">
    <name type="scientific">Lapillicoccus jejuensis</name>
    <dbReference type="NCBI Taxonomy" id="402171"/>
    <lineage>
        <taxon>Bacteria</taxon>
        <taxon>Bacillati</taxon>
        <taxon>Actinomycetota</taxon>
        <taxon>Actinomycetes</taxon>
        <taxon>Micrococcales</taxon>
        <taxon>Intrasporangiaceae</taxon>
        <taxon>Lapillicoccus</taxon>
    </lineage>
</organism>